<dbReference type="SUPFAM" id="SSF56645">
    <property type="entry name" value="Acyl-CoA dehydrogenase NM domain-like"/>
    <property type="match status" value="1"/>
</dbReference>
<dbReference type="PIRSF" id="PIRSF016578">
    <property type="entry name" value="HsaA"/>
    <property type="match status" value="1"/>
</dbReference>
<dbReference type="Pfam" id="PF02771">
    <property type="entry name" value="Acyl-CoA_dh_N"/>
    <property type="match status" value="1"/>
</dbReference>
<sequence>MTTFESAAPGVLDAVKEIVPALRSNGLETEKQRKLPDENIALLEKAGVFRIAVPERFGGLDLPVAEQAEILTEIARGDGSSGWVSMVWVSTAWIATLYPDKAQEEIFAGGSVRISGGFTPSGTLKEVDGGYILNGTWRFNTGVGGADWNVHAAMVEREDGQHEELFAIVPRADISVADDWDVFGASGTGSATSTVKDLFVPAHRVVDASVYDASTRDRWNADLNGRNYNLTSYILATCAPVYIGLAKAAVEIFAERTPGKAVAYTEWTDQAQHPHTQIQLAVAANKVAACEALAEKWLSVIQGREDAGEKLTVEEKATIRGQVGYVVQATKEAVETLYAISSASTILRSNPFQRVFRDITALSVHGLLTPVSSLEAHGRVLLGLEPGTDYI</sequence>
<name>A0ABP7NCL9_9ACTN</name>
<dbReference type="InterPro" id="IPR013107">
    <property type="entry name" value="Acyl-CoA_DH_C"/>
</dbReference>
<keyword evidence="1" id="KW-0560">Oxidoreductase</keyword>
<evidence type="ECO:0000313" key="5">
    <source>
        <dbReference type="Proteomes" id="UP001501000"/>
    </source>
</evidence>
<dbReference type="InterPro" id="IPR046373">
    <property type="entry name" value="Acyl-CoA_Oxase/DH_mid-dom_sf"/>
</dbReference>
<evidence type="ECO:0000256" key="1">
    <source>
        <dbReference type="ARBA" id="ARBA00023002"/>
    </source>
</evidence>
<organism evidence="4 5">
    <name type="scientific">Streptomyces gulbargensis</name>
    <dbReference type="NCBI Taxonomy" id="364901"/>
    <lineage>
        <taxon>Bacteria</taxon>
        <taxon>Bacillati</taxon>
        <taxon>Actinomycetota</taxon>
        <taxon>Actinomycetes</taxon>
        <taxon>Kitasatosporales</taxon>
        <taxon>Streptomycetaceae</taxon>
        <taxon>Streptomyces</taxon>
    </lineage>
</organism>
<dbReference type="Gene3D" id="1.20.140.10">
    <property type="entry name" value="Butyryl-CoA Dehydrogenase, subunit A, domain 3"/>
    <property type="match status" value="1"/>
</dbReference>
<dbReference type="InterPro" id="IPR013786">
    <property type="entry name" value="AcylCoA_DH/ox_N"/>
</dbReference>
<dbReference type="SUPFAM" id="SSF47203">
    <property type="entry name" value="Acyl-CoA dehydrogenase C-terminal domain-like"/>
    <property type="match status" value="1"/>
</dbReference>
<keyword evidence="5" id="KW-1185">Reference proteome</keyword>
<dbReference type="Gene3D" id="2.40.110.10">
    <property type="entry name" value="Butyryl-CoA Dehydrogenase, subunit A, domain 2"/>
    <property type="match status" value="1"/>
</dbReference>
<dbReference type="RefSeq" id="WP_345288262.1">
    <property type="nucleotide sequence ID" value="NZ_BAABAJ010000035.1"/>
</dbReference>
<protein>
    <submittedName>
        <fullName evidence="4">Acyl-CoA dehydrogenase</fullName>
    </submittedName>
</protein>
<dbReference type="PANTHER" id="PTHR43884">
    <property type="entry name" value="ACYL-COA DEHYDROGENASE"/>
    <property type="match status" value="1"/>
</dbReference>
<dbReference type="EMBL" id="BAABAJ010000035">
    <property type="protein sequence ID" value="GAA3942827.1"/>
    <property type="molecule type" value="Genomic_DNA"/>
</dbReference>
<dbReference type="InterPro" id="IPR009100">
    <property type="entry name" value="AcylCoA_DH/oxidase_NM_dom_sf"/>
</dbReference>
<reference evidence="5" key="1">
    <citation type="journal article" date="2019" name="Int. J. Syst. Evol. Microbiol.">
        <title>The Global Catalogue of Microorganisms (GCM) 10K type strain sequencing project: providing services to taxonomists for standard genome sequencing and annotation.</title>
        <authorList>
            <consortium name="The Broad Institute Genomics Platform"/>
            <consortium name="The Broad Institute Genome Sequencing Center for Infectious Disease"/>
            <person name="Wu L."/>
            <person name="Ma J."/>
        </authorList>
    </citation>
    <scope>NUCLEOTIDE SEQUENCE [LARGE SCALE GENOMIC DNA]</scope>
    <source>
        <strain evidence="5">JCM 16956</strain>
    </source>
</reference>
<dbReference type="PANTHER" id="PTHR43884:SF12">
    <property type="entry name" value="ISOVALERYL-COA DEHYDROGENASE, MITOCHONDRIAL-RELATED"/>
    <property type="match status" value="1"/>
</dbReference>
<gene>
    <name evidence="4" type="ORF">GCM10022244_58330</name>
</gene>
<feature type="domain" description="Acyl-CoA dehydrogenase/oxidase N-terminal" evidence="2">
    <location>
        <begin position="28"/>
        <end position="91"/>
    </location>
</feature>
<dbReference type="Pfam" id="PF08028">
    <property type="entry name" value="Acyl-CoA_dh_2"/>
    <property type="match status" value="1"/>
</dbReference>
<comment type="caution">
    <text evidence="4">The sequence shown here is derived from an EMBL/GenBank/DDBJ whole genome shotgun (WGS) entry which is preliminary data.</text>
</comment>
<dbReference type="InterPro" id="IPR036250">
    <property type="entry name" value="AcylCo_DH-like_C"/>
</dbReference>
<evidence type="ECO:0000259" key="2">
    <source>
        <dbReference type="Pfam" id="PF02771"/>
    </source>
</evidence>
<dbReference type="Gene3D" id="1.10.540.10">
    <property type="entry name" value="Acyl-CoA dehydrogenase/oxidase, N-terminal domain"/>
    <property type="match status" value="1"/>
</dbReference>
<feature type="domain" description="Acyl-CoA dehydrogenase C-terminal" evidence="3">
    <location>
        <begin position="237"/>
        <end position="368"/>
    </location>
</feature>
<proteinExistence type="predicted"/>
<evidence type="ECO:0000313" key="4">
    <source>
        <dbReference type="EMBL" id="GAA3942827.1"/>
    </source>
</evidence>
<evidence type="ECO:0000259" key="3">
    <source>
        <dbReference type="Pfam" id="PF08028"/>
    </source>
</evidence>
<accession>A0ABP7NCL9</accession>
<dbReference type="Proteomes" id="UP001501000">
    <property type="component" value="Unassembled WGS sequence"/>
</dbReference>
<dbReference type="InterPro" id="IPR037069">
    <property type="entry name" value="AcylCoA_DH/ox_N_sf"/>
</dbReference>